<name>A0A0S4VIM9_RALSL</name>
<proteinExistence type="predicted"/>
<reference evidence="3" key="1">
    <citation type="submission" date="2015-10" db="EMBL/GenBank/DDBJ databases">
        <authorList>
            <person name="Gilbert D.G."/>
        </authorList>
    </citation>
    <scope>NUCLEOTIDE SEQUENCE</scope>
    <source>
        <strain evidence="3">Phyl III-seqv23</strain>
    </source>
</reference>
<evidence type="ECO:0000313" key="5">
    <source>
        <dbReference type="EMBL" id="CUV62051.1"/>
    </source>
</evidence>
<sequence length="236" mass="25860">MTDEGYNALGLTPPQAEAPAVQAAETAVEAERKQGAKAPRTRENSKQAQVIAMLRHPEGATVSACTGSKPKTATNRPDDARGRLRLRRPRIKLGTALGLWPEQRVHVVVVIDDANLKENAMSNTNERTPRTLLIGNTAIQVEELAERLPFARKPADLSQVRGQEYVEVYIPETKELTATEFDNFASSLLVSRDRLRGKGGGRLGSYFCIEVTAPGCPTLYVNPEGSDYARYVTRAD</sequence>
<protein>
    <submittedName>
        <fullName evidence="3">Uncharacterized protein</fullName>
    </submittedName>
</protein>
<evidence type="ECO:0000256" key="1">
    <source>
        <dbReference type="SAM" id="MobiDB-lite"/>
    </source>
</evidence>
<dbReference type="AlphaFoldDB" id="A0A0S4VIM9"/>
<evidence type="ECO:0000313" key="2">
    <source>
        <dbReference type="EMBL" id="CUV23785.1"/>
    </source>
</evidence>
<dbReference type="EMBL" id="LN899826">
    <property type="protein sequence ID" value="CUV38257.1"/>
    <property type="molecule type" value="Genomic_DNA"/>
</dbReference>
<evidence type="ECO:0000313" key="4">
    <source>
        <dbReference type="EMBL" id="CUV38257.1"/>
    </source>
</evidence>
<dbReference type="EMBL" id="LN899825">
    <property type="protein sequence ID" value="CUV34254.1"/>
    <property type="molecule type" value="Genomic_DNA"/>
</dbReference>
<dbReference type="EMBL" id="LN899823">
    <property type="protein sequence ID" value="CUV23785.1"/>
    <property type="molecule type" value="Genomic_DNA"/>
</dbReference>
<organism evidence="3">
    <name type="scientific">Ralstonia solanacearum</name>
    <name type="common">Pseudomonas solanacearum</name>
    <dbReference type="NCBI Taxonomy" id="305"/>
    <lineage>
        <taxon>Bacteria</taxon>
        <taxon>Pseudomonadati</taxon>
        <taxon>Pseudomonadota</taxon>
        <taxon>Betaproteobacteria</taxon>
        <taxon>Burkholderiales</taxon>
        <taxon>Burkholderiaceae</taxon>
        <taxon>Ralstonia</taxon>
        <taxon>Ralstonia solanacearum species complex</taxon>
    </lineage>
</organism>
<evidence type="ECO:0000313" key="3">
    <source>
        <dbReference type="EMBL" id="CUV34254.1"/>
    </source>
</evidence>
<feature type="compositionally biased region" description="Basic and acidic residues" evidence="1">
    <location>
        <begin position="29"/>
        <end position="45"/>
    </location>
</feature>
<dbReference type="EMBL" id="LN899822">
    <property type="protein sequence ID" value="CUV62051.1"/>
    <property type="molecule type" value="Genomic_DNA"/>
</dbReference>
<gene>
    <name evidence="5" type="ORF">RD1301_v1_1940012</name>
    <name evidence="2" type="ORF">RUN1744_v1_470025</name>
    <name evidence="3" type="ORF">TD1301_v1_850011</name>
    <name evidence="4" type="ORF">TF3108_v1_100011</name>
</gene>
<accession>A0A0S4VIM9</accession>
<feature type="compositionally biased region" description="Low complexity" evidence="1">
    <location>
        <begin position="12"/>
        <end position="27"/>
    </location>
</feature>
<feature type="region of interest" description="Disordered" evidence="1">
    <location>
        <begin position="1"/>
        <end position="46"/>
    </location>
</feature>